<evidence type="ECO:0000259" key="2">
    <source>
        <dbReference type="Pfam" id="PF20151"/>
    </source>
</evidence>
<name>A0A2A9NJ85_9AGAR</name>
<reference evidence="3 4" key="1">
    <citation type="submission" date="2014-02" db="EMBL/GenBank/DDBJ databases">
        <title>Transposable element dynamics among asymbiotic and ectomycorrhizal Amanita fungi.</title>
        <authorList>
            <consortium name="DOE Joint Genome Institute"/>
            <person name="Hess J."/>
            <person name="Skrede I."/>
            <person name="Wolfe B."/>
            <person name="LaButti K."/>
            <person name="Ohm R.A."/>
            <person name="Grigoriev I.V."/>
            <person name="Pringle A."/>
        </authorList>
    </citation>
    <scope>NUCLEOTIDE SEQUENCE [LARGE SCALE GENOMIC DNA]</scope>
    <source>
        <strain evidence="3 4">SKay4041</strain>
    </source>
</reference>
<dbReference type="EMBL" id="KZ302089">
    <property type="protein sequence ID" value="PFH47826.1"/>
    <property type="molecule type" value="Genomic_DNA"/>
</dbReference>
<organism evidence="3 4">
    <name type="scientific">Amanita thiersii Skay4041</name>
    <dbReference type="NCBI Taxonomy" id="703135"/>
    <lineage>
        <taxon>Eukaryota</taxon>
        <taxon>Fungi</taxon>
        <taxon>Dikarya</taxon>
        <taxon>Basidiomycota</taxon>
        <taxon>Agaricomycotina</taxon>
        <taxon>Agaricomycetes</taxon>
        <taxon>Agaricomycetidae</taxon>
        <taxon>Agaricales</taxon>
        <taxon>Pluteineae</taxon>
        <taxon>Amanitaceae</taxon>
        <taxon>Amanita</taxon>
    </lineage>
</organism>
<dbReference type="InterPro" id="IPR045340">
    <property type="entry name" value="DUF6533"/>
</dbReference>
<feature type="transmembrane region" description="Helical" evidence="1">
    <location>
        <begin position="42"/>
        <end position="63"/>
    </location>
</feature>
<dbReference type="AlphaFoldDB" id="A0A2A9NJ85"/>
<evidence type="ECO:0000313" key="4">
    <source>
        <dbReference type="Proteomes" id="UP000242287"/>
    </source>
</evidence>
<dbReference type="Proteomes" id="UP000242287">
    <property type="component" value="Unassembled WGS sequence"/>
</dbReference>
<dbReference type="OrthoDB" id="3020506at2759"/>
<gene>
    <name evidence="3" type="ORF">AMATHDRAFT_6359</name>
</gene>
<dbReference type="Pfam" id="PF20151">
    <property type="entry name" value="DUF6533"/>
    <property type="match status" value="1"/>
</dbReference>
<evidence type="ECO:0000313" key="3">
    <source>
        <dbReference type="EMBL" id="PFH47826.1"/>
    </source>
</evidence>
<protein>
    <recommendedName>
        <fullName evidence="2">DUF6533 domain-containing protein</fullName>
    </recommendedName>
</protein>
<keyword evidence="4" id="KW-1185">Reference proteome</keyword>
<feature type="domain" description="DUF6533" evidence="2">
    <location>
        <begin position="8"/>
        <end position="53"/>
    </location>
</feature>
<proteinExistence type="predicted"/>
<dbReference type="STRING" id="703135.A0A2A9NJ85"/>
<keyword evidence="1" id="KW-0812">Transmembrane</keyword>
<accession>A0A2A9NJ85</accession>
<keyword evidence="1" id="KW-1133">Transmembrane helix</keyword>
<keyword evidence="1" id="KW-0472">Membrane</keyword>
<sequence>MPVLVRLCLALASTVFLIAEFISAFRDECKYIWRGRFNFIKYMYIMARYPILLFQIITLILLATSLNVFPVPQGACLMWFYTQQMATVTSLTLLEATLSIRVYALHGKSFKTGMLLATSFTVETLCNIVFSIFIALEYQGNALCTSEANPRWIIPPSVATLTHQIFIWGLTVKKWSDLNGVSATAQKISHIVMRDGTWVMFGILAITLTIIPYDLLIGPITPIAFAVMCPAFSSATCRLILNIQSFNVDAPSASLELTTIAVESTEEA</sequence>
<feature type="transmembrane region" description="Helical" evidence="1">
    <location>
        <begin position="114"/>
        <end position="136"/>
    </location>
</feature>
<feature type="transmembrane region" description="Helical" evidence="1">
    <location>
        <begin position="197"/>
        <end position="217"/>
    </location>
</feature>
<evidence type="ECO:0000256" key="1">
    <source>
        <dbReference type="SAM" id="Phobius"/>
    </source>
</evidence>